<dbReference type="PANTHER" id="PTHR43791">
    <property type="entry name" value="PERMEASE-RELATED"/>
    <property type="match status" value="1"/>
</dbReference>
<organism evidence="8 9">
    <name type="scientific">Entomortierella parvispora</name>
    <dbReference type="NCBI Taxonomy" id="205924"/>
    <lineage>
        <taxon>Eukaryota</taxon>
        <taxon>Fungi</taxon>
        <taxon>Fungi incertae sedis</taxon>
        <taxon>Mucoromycota</taxon>
        <taxon>Mortierellomycotina</taxon>
        <taxon>Mortierellomycetes</taxon>
        <taxon>Mortierellales</taxon>
        <taxon>Mortierellaceae</taxon>
        <taxon>Entomortierella</taxon>
    </lineage>
</organism>
<keyword evidence="3 6" id="KW-0812">Transmembrane</keyword>
<accession>A0A9P3HI41</accession>
<evidence type="ECO:0000256" key="2">
    <source>
        <dbReference type="ARBA" id="ARBA00022448"/>
    </source>
</evidence>
<evidence type="ECO:0000256" key="7">
    <source>
        <dbReference type="SAM" id="SignalP"/>
    </source>
</evidence>
<feature type="chain" id="PRO_5040277403" description="Major facilitator superfamily (MFS) profile domain-containing protein" evidence="7">
    <location>
        <begin position="19"/>
        <end position="145"/>
    </location>
</feature>
<reference evidence="8" key="2">
    <citation type="journal article" date="2022" name="Microbiol. Resour. Announc.">
        <title>Whole-Genome Sequence of Entomortierella parvispora E1425, a Mucoromycotan Fungus Associated with Burkholderiaceae-Related Endosymbiotic Bacteria.</title>
        <authorList>
            <person name="Herlambang A."/>
            <person name="Guo Y."/>
            <person name="Takashima Y."/>
            <person name="Narisawa K."/>
            <person name="Ohta H."/>
            <person name="Nishizawa T."/>
        </authorList>
    </citation>
    <scope>NUCLEOTIDE SEQUENCE</scope>
    <source>
        <strain evidence="8">E1425</strain>
    </source>
</reference>
<dbReference type="EMBL" id="BQFW01000013">
    <property type="protein sequence ID" value="GJJ76985.1"/>
    <property type="molecule type" value="Genomic_DNA"/>
</dbReference>
<feature type="transmembrane region" description="Helical" evidence="6">
    <location>
        <begin position="55"/>
        <end position="75"/>
    </location>
</feature>
<keyword evidence="5 6" id="KW-0472">Membrane</keyword>
<feature type="signal peptide" evidence="7">
    <location>
        <begin position="1"/>
        <end position="18"/>
    </location>
</feature>
<dbReference type="PANTHER" id="PTHR43791:SF36">
    <property type="entry name" value="TRANSPORTER, PUTATIVE (AFU_ORTHOLOGUE AFUA_6G08340)-RELATED"/>
    <property type="match status" value="1"/>
</dbReference>
<evidence type="ECO:0000313" key="9">
    <source>
        <dbReference type="Proteomes" id="UP000827284"/>
    </source>
</evidence>
<dbReference type="SUPFAM" id="SSF103473">
    <property type="entry name" value="MFS general substrate transporter"/>
    <property type="match status" value="1"/>
</dbReference>
<keyword evidence="7" id="KW-0732">Signal</keyword>
<keyword evidence="9" id="KW-1185">Reference proteome</keyword>
<dbReference type="OrthoDB" id="2985014at2759"/>
<dbReference type="Proteomes" id="UP000827284">
    <property type="component" value="Unassembled WGS sequence"/>
</dbReference>
<gene>
    <name evidence="8" type="ORF">EMPS_09344</name>
</gene>
<dbReference type="GO" id="GO:0016020">
    <property type="term" value="C:membrane"/>
    <property type="evidence" value="ECO:0007669"/>
    <property type="project" value="UniProtKB-SubCell"/>
</dbReference>
<keyword evidence="4 6" id="KW-1133">Transmembrane helix</keyword>
<sequence>MLACLGYLLLIITRESSTILRYMCLTVAVCGNFSAVPPMVSWFTSNIGGHTKRGVATAAIISFGNIGGAVGGQIYRASDAPNGYVLGHAICASVLAFSSVIILLMKYLLIRENKRRDNLTAEEFAREAEGGEDLCDWHPAWRYWT</sequence>
<feature type="transmembrane region" description="Helical" evidence="6">
    <location>
        <begin position="20"/>
        <end position="43"/>
    </location>
</feature>
<feature type="transmembrane region" description="Helical" evidence="6">
    <location>
        <begin position="87"/>
        <end position="109"/>
    </location>
</feature>
<comment type="subcellular location">
    <subcellularLocation>
        <location evidence="1">Membrane</location>
        <topology evidence="1">Multi-pass membrane protein</topology>
    </subcellularLocation>
</comment>
<evidence type="ECO:0008006" key="10">
    <source>
        <dbReference type="Google" id="ProtNLM"/>
    </source>
</evidence>
<evidence type="ECO:0000256" key="1">
    <source>
        <dbReference type="ARBA" id="ARBA00004141"/>
    </source>
</evidence>
<evidence type="ECO:0000313" key="8">
    <source>
        <dbReference type="EMBL" id="GJJ76985.1"/>
    </source>
</evidence>
<name>A0A9P3HI41_9FUNG</name>
<dbReference type="Gene3D" id="1.20.1250.20">
    <property type="entry name" value="MFS general substrate transporter like domains"/>
    <property type="match status" value="1"/>
</dbReference>
<evidence type="ECO:0000256" key="5">
    <source>
        <dbReference type="ARBA" id="ARBA00023136"/>
    </source>
</evidence>
<keyword evidence="2" id="KW-0813">Transport</keyword>
<protein>
    <recommendedName>
        <fullName evidence="10">Major facilitator superfamily (MFS) profile domain-containing protein</fullName>
    </recommendedName>
</protein>
<evidence type="ECO:0000256" key="4">
    <source>
        <dbReference type="ARBA" id="ARBA00022989"/>
    </source>
</evidence>
<reference evidence="8" key="1">
    <citation type="submission" date="2021-11" db="EMBL/GenBank/DDBJ databases">
        <authorList>
            <person name="Herlambang A."/>
            <person name="Guo Y."/>
            <person name="Takashima Y."/>
            <person name="Nishizawa T."/>
        </authorList>
    </citation>
    <scope>NUCLEOTIDE SEQUENCE</scope>
    <source>
        <strain evidence="8">E1425</strain>
    </source>
</reference>
<evidence type="ECO:0000256" key="3">
    <source>
        <dbReference type="ARBA" id="ARBA00022692"/>
    </source>
</evidence>
<proteinExistence type="predicted"/>
<dbReference type="GO" id="GO:0022857">
    <property type="term" value="F:transmembrane transporter activity"/>
    <property type="evidence" value="ECO:0007669"/>
    <property type="project" value="TreeGrafter"/>
</dbReference>
<dbReference type="AlphaFoldDB" id="A0A9P3HI41"/>
<evidence type="ECO:0000256" key="6">
    <source>
        <dbReference type="SAM" id="Phobius"/>
    </source>
</evidence>
<comment type="caution">
    <text evidence="8">The sequence shown here is derived from an EMBL/GenBank/DDBJ whole genome shotgun (WGS) entry which is preliminary data.</text>
</comment>
<dbReference type="InterPro" id="IPR036259">
    <property type="entry name" value="MFS_trans_sf"/>
</dbReference>